<evidence type="ECO:0000313" key="11">
    <source>
        <dbReference type="Proteomes" id="UP000027647"/>
    </source>
</evidence>
<evidence type="ECO:0000256" key="4">
    <source>
        <dbReference type="ARBA" id="ARBA00022741"/>
    </source>
</evidence>
<dbReference type="eggNOG" id="ENOG5031AH7">
    <property type="taxonomic scope" value="Bacteria"/>
</dbReference>
<protein>
    <recommendedName>
        <fullName evidence="9">Pycsar effector protein domain-containing protein</fullName>
    </recommendedName>
</protein>
<evidence type="ECO:0000256" key="7">
    <source>
        <dbReference type="ARBA" id="ARBA00023136"/>
    </source>
</evidence>
<keyword evidence="7 8" id="KW-0472">Membrane</keyword>
<reference evidence="10 11" key="1">
    <citation type="submission" date="2014-04" db="EMBL/GenBank/DDBJ databases">
        <title>A comprehensive comparison of genomes of Erythrobacter spp. strains.</title>
        <authorList>
            <person name="Zheng Q."/>
        </authorList>
    </citation>
    <scope>NUCLEOTIDE SEQUENCE [LARGE SCALE GENOMIC DNA]</scope>
    <source>
        <strain evidence="10 11">DSM 6997</strain>
    </source>
</reference>
<keyword evidence="5 8" id="KW-1133">Transmembrane helix</keyword>
<dbReference type="Proteomes" id="UP000027647">
    <property type="component" value="Unassembled WGS sequence"/>
</dbReference>
<comment type="subcellular location">
    <subcellularLocation>
        <location evidence="1">Cell membrane</location>
    </subcellularLocation>
</comment>
<sequence>MSEHSKEQTFALLKDSLDEAQISVRAYDTKAQFVGVGYIFALNVIGDIGRMANDPGSGDIVTIVIAWLLVILPIALFGYVLYPMRKSAKEQTSDGRSHIFYLHPDRHGSSEALIAAAESCDPVDEIAHELLQISILRESKRKRFVTALASAGVTFSVLFASQLLASAGTL</sequence>
<dbReference type="STRING" id="1044.EH31_10385"/>
<gene>
    <name evidence="10" type="ORF">EH31_10385</name>
</gene>
<keyword evidence="3 8" id="KW-0812">Transmembrane</keyword>
<proteinExistence type="predicted"/>
<name>A0A074M6U4_ERYLO</name>
<accession>A0A074M6U4</accession>
<feature type="transmembrane region" description="Helical" evidence="8">
    <location>
        <begin position="144"/>
        <end position="165"/>
    </location>
</feature>
<dbReference type="EMBL" id="JMIW01000003">
    <property type="protein sequence ID" value="KEO90486.1"/>
    <property type="molecule type" value="Genomic_DNA"/>
</dbReference>
<dbReference type="AlphaFoldDB" id="A0A074M6U4"/>
<keyword evidence="4" id="KW-0547">Nucleotide-binding</keyword>
<feature type="transmembrane region" description="Helical" evidence="8">
    <location>
        <begin position="60"/>
        <end position="82"/>
    </location>
</feature>
<keyword evidence="6" id="KW-0051">Antiviral defense</keyword>
<evidence type="ECO:0000259" key="9">
    <source>
        <dbReference type="Pfam" id="PF18967"/>
    </source>
</evidence>
<dbReference type="Pfam" id="PF18967">
    <property type="entry name" value="PycTM"/>
    <property type="match status" value="1"/>
</dbReference>
<evidence type="ECO:0000256" key="5">
    <source>
        <dbReference type="ARBA" id="ARBA00022989"/>
    </source>
</evidence>
<dbReference type="InterPro" id="IPR043760">
    <property type="entry name" value="PycTM_dom"/>
</dbReference>
<dbReference type="OrthoDB" id="8071519at2"/>
<evidence type="ECO:0000256" key="1">
    <source>
        <dbReference type="ARBA" id="ARBA00004236"/>
    </source>
</evidence>
<dbReference type="RefSeq" id="WP_034959931.1">
    <property type="nucleotide sequence ID" value="NZ_JMIW01000003.1"/>
</dbReference>
<evidence type="ECO:0000256" key="2">
    <source>
        <dbReference type="ARBA" id="ARBA00022475"/>
    </source>
</evidence>
<keyword evidence="2" id="KW-1003">Cell membrane</keyword>
<evidence type="ECO:0000256" key="8">
    <source>
        <dbReference type="SAM" id="Phobius"/>
    </source>
</evidence>
<feature type="domain" description="Pycsar effector protein" evidence="9">
    <location>
        <begin position="13"/>
        <end position="163"/>
    </location>
</feature>
<keyword evidence="11" id="KW-1185">Reference proteome</keyword>
<comment type="caution">
    <text evidence="10">The sequence shown here is derived from an EMBL/GenBank/DDBJ whole genome shotgun (WGS) entry which is preliminary data.</text>
</comment>
<organism evidence="10 11">
    <name type="scientific">Erythrobacter longus</name>
    <dbReference type="NCBI Taxonomy" id="1044"/>
    <lineage>
        <taxon>Bacteria</taxon>
        <taxon>Pseudomonadati</taxon>
        <taxon>Pseudomonadota</taxon>
        <taxon>Alphaproteobacteria</taxon>
        <taxon>Sphingomonadales</taxon>
        <taxon>Erythrobacteraceae</taxon>
        <taxon>Erythrobacter/Porphyrobacter group</taxon>
        <taxon>Erythrobacter</taxon>
    </lineage>
</organism>
<evidence type="ECO:0000313" key="10">
    <source>
        <dbReference type="EMBL" id="KEO90486.1"/>
    </source>
</evidence>
<evidence type="ECO:0000256" key="3">
    <source>
        <dbReference type="ARBA" id="ARBA00022692"/>
    </source>
</evidence>
<evidence type="ECO:0000256" key="6">
    <source>
        <dbReference type="ARBA" id="ARBA00023118"/>
    </source>
</evidence>